<keyword evidence="4" id="KW-0547">Nucleotide-binding</keyword>
<dbReference type="InterPro" id="IPR004100">
    <property type="entry name" value="ATPase_F1/V1/A1_a/bsu_N"/>
</dbReference>
<evidence type="ECO:0000256" key="1">
    <source>
        <dbReference type="ARBA" id="ARBA00004496"/>
    </source>
</evidence>
<evidence type="ECO:0000256" key="5">
    <source>
        <dbReference type="ARBA" id="ARBA00022840"/>
    </source>
</evidence>
<dbReference type="InterPro" id="IPR040627">
    <property type="entry name" value="T3SS_ATPase_C"/>
</dbReference>
<comment type="caution">
    <text evidence="12">The sequence shown here is derived from an EMBL/GenBank/DDBJ whole genome shotgun (WGS) entry which is preliminary data.</text>
</comment>
<dbReference type="CDD" id="cd01136">
    <property type="entry name" value="ATPase_flagellum-secretory_path_III"/>
    <property type="match status" value="1"/>
</dbReference>
<dbReference type="GO" id="GO:0030257">
    <property type="term" value="C:type III protein secretion system complex"/>
    <property type="evidence" value="ECO:0007669"/>
    <property type="project" value="InterPro"/>
</dbReference>
<keyword evidence="13" id="KW-1185">Reference proteome</keyword>
<dbReference type="GO" id="GO:0030254">
    <property type="term" value="P:protein secretion by the type III secretion system"/>
    <property type="evidence" value="ECO:0007669"/>
    <property type="project" value="InterPro"/>
</dbReference>
<evidence type="ECO:0000256" key="3">
    <source>
        <dbReference type="ARBA" id="ARBA00022490"/>
    </source>
</evidence>
<sequence>MSESDSSWRDALFAELHGDANGDGFAKALESVNPLRMRGRVTQTAGLLIHASGIHARLGEVCELHTPGLEPMFAEVVGFSRQTAVLTPLGSLAGLSSATEVLPTGHAHTFDVGDALLGRVLNGLGEPLDGRGPIAKGTRVSAFAEPVGALERTLIDDPLPTGVRAIDAFLTTGVGQRVGIFAPAGVGKSTLLGMIARGAGCDVAVVGLIGERGREVREFIEHNLSPEALARTVLVVSTSDRPAMERVKSAYVATAVAEYFRDKGLRVLLLVDSLTRFARAQREVGLASGEPPTRRSFPPSTFSVLPQLLERAGQGVRGSITAFYTVLVEGDDESDPIAEEVRSILDGHIVLSRKLAQAGHHPAIDVLASASRVMTRVVDEAHVRRATRARELLAKYQEIELLVQIGEYRAGSDALADAALAARTALRDFACQSPARLETYDETLAKLVAFEDAYGQDHREAHAGA</sequence>
<protein>
    <submittedName>
        <fullName evidence="12">FliI/YscN family ATPase</fullName>
    </submittedName>
</protein>
<dbReference type="FunFam" id="3.40.50.12240:FF:000002">
    <property type="entry name" value="Flagellum-specific ATP synthase FliI"/>
    <property type="match status" value="1"/>
</dbReference>
<dbReference type="Gene3D" id="3.40.50.12240">
    <property type="match status" value="1"/>
</dbReference>
<dbReference type="AlphaFoldDB" id="A0A3D8JZK6"/>
<evidence type="ECO:0000256" key="2">
    <source>
        <dbReference type="ARBA" id="ARBA00022448"/>
    </source>
</evidence>
<feature type="domain" description="AAA+ ATPase" evidence="11">
    <location>
        <begin position="174"/>
        <end position="355"/>
    </location>
</feature>
<dbReference type="GO" id="GO:0005524">
    <property type="term" value="F:ATP binding"/>
    <property type="evidence" value="ECO:0007669"/>
    <property type="project" value="UniProtKB-KW"/>
</dbReference>
<dbReference type="Pfam" id="PF02874">
    <property type="entry name" value="ATP-synt_ab_N"/>
    <property type="match status" value="1"/>
</dbReference>
<reference evidence="12 13" key="1">
    <citation type="submission" date="2018-08" db="EMBL/GenBank/DDBJ databases">
        <title>Paraburkholderia sp. DHOM06 isolated from forest soil.</title>
        <authorList>
            <person name="Gao Z.-H."/>
            <person name="Qiu L.-H."/>
        </authorList>
    </citation>
    <scope>NUCLEOTIDE SEQUENCE [LARGE SCALE GENOMIC DNA]</scope>
    <source>
        <strain evidence="12 13">DHOM06</strain>
    </source>
</reference>
<evidence type="ECO:0000313" key="13">
    <source>
        <dbReference type="Proteomes" id="UP000256838"/>
    </source>
</evidence>
<evidence type="ECO:0000256" key="4">
    <source>
        <dbReference type="ARBA" id="ARBA00022741"/>
    </source>
</evidence>
<keyword evidence="5" id="KW-0067">ATP-binding</keyword>
<dbReference type="GO" id="GO:0005737">
    <property type="term" value="C:cytoplasm"/>
    <property type="evidence" value="ECO:0007669"/>
    <property type="project" value="UniProtKB-SubCell"/>
</dbReference>
<dbReference type="InterPro" id="IPR003593">
    <property type="entry name" value="AAA+_ATPase"/>
</dbReference>
<dbReference type="InterPro" id="IPR050053">
    <property type="entry name" value="ATPase_alpha/beta_chains"/>
</dbReference>
<dbReference type="OrthoDB" id="9803053at2"/>
<keyword evidence="7" id="KW-1278">Translocase</keyword>
<keyword evidence="6" id="KW-0653">Protein transport</keyword>
<evidence type="ECO:0000256" key="10">
    <source>
        <dbReference type="ARBA" id="ARBA00034006"/>
    </source>
</evidence>
<name>A0A3D8JZK6_9BURK</name>
<evidence type="ECO:0000256" key="8">
    <source>
        <dbReference type="ARBA" id="ARBA00023136"/>
    </source>
</evidence>
<dbReference type="PANTHER" id="PTHR15184:SF9">
    <property type="entry name" value="SPI-1 TYPE 3 SECRETION SYSTEM ATPASE"/>
    <property type="match status" value="1"/>
</dbReference>
<dbReference type="InterPro" id="IPR005714">
    <property type="entry name" value="ATPase_T3SS_FliI/YscN"/>
</dbReference>
<evidence type="ECO:0000256" key="9">
    <source>
        <dbReference type="ARBA" id="ARBA00023196"/>
    </source>
</evidence>
<keyword evidence="9" id="KW-0139">CF(1)</keyword>
<gene>
    <name evidence="12" type="ORF">DWV00_16240</name>
</gene>
<evidence type="ECO:0000259" key="11">
    <source>
        <dbReference type="SMART" id="SM00382"/>
    </source>
</evidence>
<dbReference type="InterPro" id="IPR020003">
    <property type="entry name" value="ATPase_a/bsu_AS"/>
</dbReference>
<dbReference type="GO" id="GO:0045259">
    <property type="term" value="C:proton-transporting ATP synthase complex"/>
    <property type="evidence" value="ECO:0007669"/>
    <property type="project" value="UniProtKB-KW"/>
</dbReference>
<organism evidence="12 13">
    <name type="scientific">Trinickia dinghuensis</name>
    <dbReference type="NCBI Taxonomy" id="2291023"/>
    <lineage>
        <taxon>Bacteria</taxon>
        <taxon>Pseudomonadati</taxon>
        <taxon>Pseudomonadota</taxon>
        <taxon>Betaproteobacteria</taxon>
        <taxon>Burkholderiales</taxon>
        <taxon>Burkholderiaceae</taxon>
        <taxon>Trinickia</taxon>
    </lineage>
</organism>
<dbReference type="GO" id="GO:0008564">
    <property type="term" value="F:protein-exporting ATPase activity"/>
    <property type="evidence" value="ECO:0007669"/>
    <property type="project" value="UniProtKB-EC"/>
</dbReference>
<dbReference type="SMART" id="SM00382">
    <property type="entry name" value="AAA"/>
    <property type="match status" value="1"/>
</dbReference>
<keyword evidence="9" id="KW-0066">ATP synthesis</keyword>
<dbReference type="GO" id="GO:0016887">
    <property type="term" value="F:ATP hydrolysis activity"/>
    <property type="evidence" value="ECO:0007669"/>
    <property type="project" value="InterPro"/>
</dbReference>
<dbReference type="InterPro" id="IPR027417">
    <property type="entry name" value="P-loop_NTPase"/>
</dbReference>
<keyword evidence="8" id="KW-0472">Membrane</keyword>
<dbReference type="CDD" id="cd18117">
    <property type="entry name" value="ATP-synt_flagellum-secretory_path_III_N"/>
    <property type="match status" value="1"/>
</dbReference>
<evidence type="ECO:0000256" key="7">
    <source>
        <dbReference type="ARBA" id="ARBA00022967"/>
    </source>
</evidence>
<comment type="subcellular location">
    <subcellularLocation>
        <location evidence="1">Cytoplasm</location>
    </subcellularLocation>
</comment>
<dbReference type="PROSITE" id="PS00152">
    <property type="entry name" value="ATPASE_ALPHA_BETA"/>
    <property type="match status" value="1"/>
</dbReference>
<keyword evidence="2" id="KW-0813">Transport</keyword>
<dbReference type="GO" id="GO:0046933">
    <property type="term" value="F:proton-transporting ATP synthase activity, rotational mechanism"/>
    <property type="evidence" value="ECO:0007669"/>
    <property type="project" value="TreeGrafter"/>
</dbReference>
<dbReference type="InterPro" id="IPR000194">
    <property type="entry name" value="ATPase_F1/V1/A1_a/bsu_nucl-bd"/>
</dbReference>
<accession>A0A3D8JZK6</accession>
<dbReference type="RefSeq" id="WP_115534591.1">
    <property type="nucleotide sequence ID" value="NZ_QRGA01000008.1"/>
</dbReference>
<dbReference type="PANTHER" id="PTHR15184">
    <property type="entry name" value="ATP SYNTHASE"/>
    <property type="match status" value="1"/>
</dbReference>
<keyword evidence="3" id="KW-0963">Cytoplasm</keyword>
<dbReference type="Pfam" id="PF00006">
    <property type="entry name" value="ATP-synt_ab"/>
    <property type="match status" value="1"/>
</dbReference>
<evidence type="ECO:0000313" key="12">
    <source>
        <dbReference type="EMBL" id="RDU98064.1"/>
    </source>
</evidence>
<dbReference type="Pfam" id="PF18269">
    <property type="entry name" value="T3SS_ATPase_C"/>
    <property type="match status" value="1"/>
</dbReference>
<dbReference type="NCBIfam" id="TIGR01026">
    <property type="entry name" value="fliI_yscN"/>
    <property type="match status" value="1"/>
</dbReference>
<proteinExistence type="predicted"/>
<comment type="catalytic activity">
    <reaction evidence="10">
        <text>ATP + H2O + cellular proteinSide 1 = ADP + phosphate + cellular proteinSide 2.</text>
        <dbReference type="EC" id="7.4.2.8"/>
    </reaction>
</comment>
<dbReference type="Proteomes" id="UP000256838">
    <property type="component" value="Unassembled WGS sequence"/>
</dbReference>
<evidence type="ECO:0000256" key="6">
    <source>
        <dbReference type="ARBA" id="ARBA00022927"/>
    </source>
</evidence>
<dbReference type="EMBL" id="QRGA01000008">
    <property type="protein sequence ID" value="RDU98064.1"/>
    <property type="molecule type" value="Genomic_DNA"/>
</dbReference>
<dbReference type="SUPFAM" id="SSF52540">
    <property type="entry name" value="P-loop containing nucleoside triphosphate hydrolases"/>
    <property type="match status" value="1"/>
</dbReference>